<evidence type="ECO:0008006" key="4">
    <source>
        <dbReference type="Google" id="ProtNLM"/>
    </source>
</evidence>
<feature type="compositionally biased region" description="Polar residues" evidence="1">
    <location>
        <begin position="231"/>
        <end position="242"/>
    </location>
</feature>
<feature type="region of interest" description="Disordered" evidence="1">
    <location>
        <begin position="314"/>
        <end position="372"/>
    </location>
</feature>
<dbReference type="InterPro" id="IPR010433">
    <property type="entry name" value="EIF-4B_pln"/>
</dbReference>
<dbReference type="AlphaFoldDB" id="A0AAV7E432"/>
<organism evidence="2 3">
    <name type="scientific">Aristolochia fimbriata</name>
    <name type="common">White veined hardy Dutchman's pipe vine</name>
    <dbReference type="NCBI Taxonomy" id="158543"/>
    <lineage>
        <taxon>Eukaryota</taxon>
        <taxon>Viridiplantae</taxon>
        <taxon>Streptophyta</taxon>
        <taxon>Embryophyta</taxon>
        <taxon>Tracheophyta</taxon>
        <taxon>Spermatophyta</taxon>
        <taxon>Magnoliopsida</taxon>
        <taxon>Magnoliidae</taxon>
        <taxon>Piperales</taxon>
        <taxon>Aristolochiaceae</taxon>
        <taxon>Aristolochia</taxon>
    </lineage>
</organism>
<evidence type="ECO:0000313" key="2">
    <source>
        <dbReference type="EMBL" id="KAG9442586.1"/>
    </source>
</evidence>
<evidence type="ECO:0000313" key="3">
    <source>
        <dbReference type="Proteomes" id="UP000825729"/>
    </source>
</evidence>
<feature type="compositionally biased region" description="Basic and acidic residues" evidence="1">
    <location>
        <begin position="149"/>
        <end position="160"/>
    </location>
</feature>
<gene>
    <name evidence="2" type="ORF">H6P81_018440</name>
</gene>
<sequence length="372" mass="40288">MATVSAWAKPGAWALDSEQQEEEEVRSGGVSDTQEEPISDFPSLAVAATTKASKKKKAQPVSLAEFTTGKQVSHGAAKSQLQSRSVGLTSDDMLMLPKGPRERSAEELERTRLGGGFRSHGGGPRDSDRRGGFSGSDESGTTRWGSARVSDEPRRREGFVRESGPSRADEADDWGAAKKFTPSPSFERKERGWFSDSHSRADEVDNWKSNKSSAPLEPRRERRGGFETFQKETSNGGDSSDTWGRKREESSGRPRLVLQPRSAPLSDGDANPGAAKSKGSNPFGEARPREEVLAEKGQDWKKIDEQLESVKIKEVGSGDWNSSGKKSFAAGNGRDDQYGDQIEGSWRKPATADVSPRAAAEADAVTQEVAAN</sequence>
<dbReference type="GO" id="GO:0003729">
    <property type="term" value="F:mRNA binding"/>
    <property type="evidence" value="ECO:0007669"/>
    <property type="project" value="TreeGrafter"/>
</dbReference>
<accession>A0AAV7E432</accession>
<dbReference type="GO" id="GO:0003743">
    <property type="term" value="F:translation initiation factor activity"/>
    <property type="evidence" value="ECO:0007669"/>
    <property type="project" value="InterPro"/>
</dbReference>
<comment type="caution">
    <text evidence="2">The sequence shown here is derived from an EMBL/GenBank/DDBJ whole genome shotgun (WGS) entry which is preliminary data.</text>
</comment>
<evidence type="ECO:0000256" key="1">
    <source>
        <dbReference type="SAM" id="MobiDB-lite"/>
    </source>
</evidence>
<feature type="compositionally biased region" description="Basic and acidic residues" evidence="1">
    <location>
        <begin position="99"/>
        <end position="112"/>
    </location>
</feature>
<keyword evidence="3" id="KW-1185">Reference proteome</keyword>
<dbReference type="PANTHER" id="PTHR32091:SF17">
    <property type="entry name" value="EUKARYOTIC TRANSLATION INITIATION FACTOR 4B3"/>
    <property type="match status" value="1"/>
</dbReference>
<feature type="compositionally biased region" description="Basic and acidic residues" evidence="1">
    <location>
        <begin position="286"/>
        <end position="298"/>
    </location>
</feature>
<dbReference type="PANTHER" id="PTHR32091">
    <property type="entry name" value="EUKARYOTIC TRANSLATION INITIATION FACTOR 4B"/>
    <property type="match status" value="1"/>
</dbReference>
<dbReference type="Pfam" id="PF06273">
    <property type="entry name" value="eIF-4B"/>
    <property type="match status" value="1"/>
</dbReference>
<reference evidence="2 3" key="1">
    <citation type="submission" date="2021-07" db="EMBL/GenBank/DDBJ databases">
        <title>The Aristolochia fimbriata genome: insights into angiosperm evolution, floral development and chemical biosynthesis.</title>
        <authorList>
            <person name="Jiao Y."/>
        </authorList>
    </citation>
    <scope>NUCLEOTIDE SEQUENCE [LARGE SCALE GENOMIC DNA]</scope>
    <source>
        <strain evidence="2">IBCAS-2021</strain>
        <tissue evidence="2">Leaf</tissue>
    </source>
</reference>
<dbReference type="EMBL" id="JAINDJ010000007">
    <property type="protein sequence ID" value="KAG9442586.1"/>
    <property type="molecule type" value="Genomic_DNA"/>
</dbReference>
<name>A0AAV7E432_ARIFI</name>
<feature type="compositionally biased region" description="Gly residues" evidence="1">
    <location>
        <begin position="113"/>
        <end position="122"/>
    </location>
</feature>
<feature type="compositionally biased region" description="Basic and acidic residues" evidence="1">
    <location>
        <begin position="243"/>
        <end position="252"/>
    </location>
</feature>
<dbReference type="Proteomes" id="UP000825729">
    <property type="component" value="Unassembled WGS sequence"/>
</dbReference>
<feature type="region of interest" description="Disordered" evidence="1">
    <location>
        <begin position="1"/>
        <end position="298"/>
    </location>
</feature>
<protein>
    <recommendedName>
        <fullName evidence="4">Eukaryotic translation initiation factor 4B3-like</fullName>
    </recommendedName>
</protein>
<feature type="compositionally biased region" description="Polar residues" evidence="1">
    <location>
        <begin position="79"/>
        <end position="88"/>
    </location>
</feature>
<proteinExistence type="predicted"/>
<feature type="compositionally biased region" description="Basic and acidic residues" evidence="1">
    <location>
        <begin position="186"/>
        <end position="208"/>
    </location>
</feature>